<evidence type="ECO:0000259" key="4">
    <source>
        <dbReference type="PROSITE" id="PS51459"/>
    </source>
</evidence>
<feature type="binding site" evidence="2">
    <location>
        <begin position="228"/>
        <end position="235"/>
    </location>
    <ligand>
        <name>ATP</name>
        <dbReference type="ChEBI" id="CHEBI:30616"/>
    </ligand>
</feature>
<name>A0A0J7LR05_9FLAO</name>
<dbReference type="Proteomes" id="UP000035900">
    <property type="component" value="Unassembled WGS sequence"/>
</dbReference>
<feature type="binding site" evidence="2">
    <location>
        <begin position="260"/>
        <end position="261"/>
    </location>
    <ligand>
        <name>ATP</name>
        <dbReference type="ChEBI" id="CHEBI:30616"/>
    </ligand>
</feature>
<feature type="site" description="Important for autoinhibition of adenylyltransferase activity" evidence="3">
    <location>
        <position position="93"/>
    </location>
</feature>
<dbReference type="InterPro" id="IPR036597">
    <property type="entry name" value="Fido-like_dom_sf"/>
</dbReference>
<dbReference type="PROSITE" id="PS51459">
    <property type="entry name" value="FIDO"/>
    <property type="match status" value="1"/>
</dbReference>
<dbReference type="PANTHER" id="PTHR13504:SF38">
    <property type="entry name" value="FIDO DOMAIN-CONTAINING PROTEIN"/>
    <property type="match status" value="1"/>
</dbReference>
<keyword evidence="2" id="KW-0547">Nucleotide-binding</keyword>
<dbReference type="AlphaFoldDB" id="A0A0J7LR05"/>
<dbReference type="GO" id="GO:0005524">
    <property type="term" value="F:ATP binding"/>
    <property type="evidence" value="ECO:0007669"/>
    <property type="project" value="UniProtKB-KW"/>
</dbReference>
<dbReference type="InterPro" id="IPR003812">
    <property type="entry name" value="Fido"/>
</dbReference>
<comment type="caution">
    <text evidence="5">The sequence shown here is derived from an EMBL/GenBank/DDBJ whole genome shotgun (WGS) entry which is preliminary data.</text>
</comment>
<dbReference type="SUPFAM" id="SSF140931">
    <property type="entry name" value="Fic-like"/>
    <property type="match status" value="1"/>
</dbReference>
<keyword evidence="5" id="KW-0132">Cell division</keyword>
<feature type="active site" evidence="1">
    <location>
        <position position="224"/>
    </location>
</feature>
<organism evidence="5 6">
    <name type="scientific">Chryseobacterium koreense CCUG 49689</name>
    <dbReference type="NCBI Taxonomy" id="1304281"/>
    <lineage>
        <taxon>Bacteria</taxon>
        <taxon>Pseudomonadati</taxon>
        <taxon>Bacteroidota</taxon>
        <taxon>Flavobacteriia</taxon>
        <taxon>Flavobacteriales</taxon>
        <taxon>Weeksellaceae</taxon>
        <taxon>Chryseobacterium group</taxon>
        <taxon>Chryseobacterium</taxon>
    </lineage>
</organism>
<evidence type="ECO:0000313" key="5">
    <source>
        <dbReference type="EMBL" id="KMQ71455.1"/>
    </source>
</evidence>
<dbReference type="STRING" id="1304281.ACM44_06380"/>
<dbReference type="PATRIC" id="fig|1304281.5.peg.1370"/>
<feature type="domain" description="Fido" evidence="4">
    <location>
        <begin position="144"/>
        <end position="294"/>
    </location>
</feature>
<evidence type="ECO:0000256" key="1">
    <source>
        <dbReference type="PIRSR" id="PIRSR640198-1"/>
    </source>
</evidence>
<keyword evidence="6" id="KW-1185">Reference proteome</keyword>
<keyword evidence="2" id="KW-0067">ATP-binding</keyword>
<evidence type="ECO:0000256" key="3">
    <source>
        <dbReference type="PIRSR" id="PIRSR640198-3"/>
    </source>
</evidence>
<dbReference type="InterPro" id="IPR040198">
    <property type="entry name" value="Fido_containing"/>
</dbReference>
<reference evidence="5 6" key="1">
    <citation type="journal article" date="2004" name="Int. J. Syst. Evol. Microbiol.">
        <title>Kaistella koreensis gen. nov., sp. nov., a novel member of the Chryseobacterium-Bergeyella-Riemerella branch.</title>
        <authorList>
            <person name="Kim M.K."/>
            <person name="Im W.T."/>
            <person name="Shin Y.K."/>
            <person name="Lim J.H."/>
            <person name="Kim S.H."/>
            <person name="Lee B.C."/>
            <person name="Park M.Y."/>
            <person name="Lee K.Y."/>
            <person name="Lee S.T."/>
        </authorList>
    </citation>
    <scope>NUCLEOTIDE SEQUENCE [LARGE SCALE GENOMIC DNA]</scope>
    <source>
        <strain evidence="5 6">CCUG 49689</strain>
    </source>
</reference>
<dbReference type="OrthoDB" id="9814400at2"/>
<keyword evidence="5" id="KW-0131">Cell cycle</keyword>
<dbReference type="PANTHER" id="PTHR13504">
    <property type="entry name" value="FIDO DOMAIN-CONTAINING PROTEIN DDB_G0283145"/>
    <property type="match status" value="1"/>
</dbReference>
<dbReference type="EMBL" id="LFNG01000007">
    <property type="protein sequence ID" value="KMQ71455.1"/>
    <property type="molecule type" value="Genomic_DNA"/>
</dbReference>
<evidence type="ECO:0000256" key="2">
    <source>
        <dbReference type="PIRSR" id="PIRSR640198-2"/>
    </source>
</evidence>
<gene>
    <name evidence="5" type="ORF">ACM44_06380</name>
</gene>
<dbReference type="RefSeq" id="WP_048499203.1">
    <property type="nucleotide sequence ID" value="NZ_LFNG01000007.1"/>
</dbReference>
<dbReference type="Pfam" id="PF02661">
    <property type="entry name" value="Fic"/>
    <property type="match status" value="1"/>
</dbReference>
<evidence type="ECO:0000313" key="6">
    <source>
        <dbReference type="Proteomes" id="UP000035900"/>
    </source>
</evidence>
<protein>
    <submittedName>
        <fullName evidence="5">Cell division protein Fic</fullName>
    </submittedName>
</protein>
<sequence length="297" mass="34824">MKYISVSEFARKYNLSERTVRNYCALGKIKGAFITGKTWNIPEDSLPPQKNKSNKKEKSILLNILKEQKEMTLKGGIYHRTQIDLTYNSNRIEGSKLTQDQTRYIFETNTIGASVDSINVDDIIETSNHFRCIDFIIDKASSKLSESLIKELHFLLKSGTSDSRKDWFNVGEYKKLPNEVGGNETCVPKNVSSEMKKLLYEYHIIKHKTLENIIDFHYRFEMIHPFQDGNGRVGRLIMFKECLANNIVPFIITDELKMFYYRGLQEWQNIQEYLMDTCLSAQDRYKEILNYFEIPFR</sequence>
<proteinExistence type="predicted"/>
<accession>A0A0J7LR05</accession>
<dbReference type="Gene3D" id="1.10.3290.10">
    <property type="entry name" value="Fido-like domain"/>
    <property type="match status" value="1"/>
</dbReference>
<dbReference type="GO" id="GO:0051301">
    <property type="term" value="P:cell division"/>
    <property type="evidence" value="ECO:0007669"/>
    <property type="project" value="UniProtKB-KW"/>
</dbReference>